<dbReference type="PROSITE" id="PS01289">
    <property type="entry name" value="TSC22"/>
    <property type="match status" value="1"/>
</dbReference>
<dbReference type="Pfam" id="PF01166">
    <property type="entry name" value="TSC22"/>
    <property type="match status" value="1"/>
</dbReference>
<name>A0A0N4UYV1_ENTVE</name>
<dbReference type="WBParaSite" id="EVEC_0000277401-mRNA-1">
    <property type="protein sequence ID" value="EVEC_0000277401-mRNA-1"/>
    <property type="gene ID" value="EVEC_0000277401"/>
</dbReference>
<reference evidence="3 4" key="2">
    <citation type="submission" date="2018-10" db="EMBL/GenBank/DDBJ databases">
        <authorList>
            <consortium name="Pathogen Informatics"/>
        </authorList>
    </citation>
    <scope>NUCLEOTIDE SEQUENCE [LARGE SCALE GENOMIC DNA]</scope>
</reference>
<dbReference type="PANTHER" id="PTHR12348">
    <property type="entry name" value="TSC22"/>
    <property type="match status" value="1"/>
</dbReference>
<dbReference type="CDD" id="cd21936">
    <property type="entry name" value="ZIP_TSC22D"/>
    <property type="match status" value="1"/>
</dbReference>
<dbReference type="Gene3D" id="1.20.5.490">
    <property type="entry name" value="Single helix bin"/>
    <property type="match status" value="1"/>
</dbReference>
<sequence length="199" mass="21514">MDDEYIKLNFSNKISSDISSSSGIPTTAAMVPSLDTAGSAKPATSPHVVATNLDFVRNNGCITPSDMLNYGLERSLNTTSHSDKSILDLLPGGATQDTTRNLTRNRLEKFVSGTGTTSNASFVAIDSKIEQAMDLVKTHLMFAVREEVETLRSRILELEATVLQLDAENAILREHIPAEILNKINLQLSQPKTAAAAVQ</sequence>
<evidence type="ECO:0000256" key="2">
    <source>
        <dbReference type="SAM" id="Coils"/>
    </source>
</evidence>
<keyword evidence="2" id="KW-0175">Coiled coil</keyword>
<dbReference type="InterPro" id="IPR047862">
    <property type="entry name" value="TSC22/BUN_CS"/>
</dbReference>
<evidence type="ECO:0000313" key="3">
    <source>
        <dbReference type="EMBL" id="VDD87339.1"/>
    </source>
</evidence>
<dbReference type="AlphaFoldDB" id="A0A0N4UYV1"/>
<dbReference type="EMBL" id="UXUI01007389">
    <property type="protein sequence ID" value="VDD87339.1"/>
    <property type="molecule type" value="Genomic_DNA"/>
</dbReference>
<protein>
    <submittedName>
        <fullName evidence="5">TSC22 domain family protein 1</fullName>
    </submittedName>
</protein>
<dbReference type="OrthoDB" id="8961796at2759"/>
<dbReference type="GO" id="GO:0006357">
    <property type="term" value="P:regulation of transcription by RNA polymerase II"/>
    <property type="evidence" value="ECO:0007669"/>
    <property type="project" value="InterPro"/>
</dbReference>
<dbReference type="Proteomes" id="UP000274131">
    <property type="component" value="Unassembled WGS sequence"/>
</dbReference>
<reference evidence="5" key="1">
    <citation type="submission" date="2017-02" db="UniProtKB">
        <authorList>
            <consortium name="WormBaseParasite"/>
        </authorList>
    </citation>
    <scope>IDENTIFICATION</scope>
</reference>
<comment type="similarity">
    <text evidence="1">Belongs to the TSC-22/Dip/Bun family.</text>
</comment>
<dbReference type="InterPro" id="IPR000580">
    <property type="entry name" value="TSC22/Bun"/>
</dbReference>
<keyword evidence="4" id="KW-1185">Reference proteome</keyword>
<dbReference type="SUPFAM" id="SSF58026">
    <property type="entry name" value="Delta-sleep-inducing peptide immunoreactive peptide"/>
    <property type="match status" value="1"/>
</dbReference>
<gene>
    <name evidence="3" type="ORF">EVEC_LOCUS2482</name>
</gene>
<proteinExistence type="inferred from homology"/>
<evidence type="ECO:0000256" key="1">
    <source>
        <dbReference type="ARBA" id="ARBA00007908"/>
    </source>
</evidence>
<accession>A0A0N4UYV1</accession>
<evidence type="ECO:0000313" key="4">
    <source>
        <dbReference type="Proteomes" id="UP000274131"/>
    </source>
</evidence>
<organism evidence="5">
    <name type="scientific">Enterobius vermicularis</name>
    <name type="common">Human pinworm</name>
    <dbReference type="NCBI Taxonomy" id="51028"/>
    <lineage>
        <taxon>Eukaryota</taxon>
        <taxon>Metazoa</taxon>
        <taxon>Ecdysozoa</taxon>
        <taxon>Nematoda</taxon>
        <taxon>Chromadorea</taxon>
        <taxon>Rhabditida</taxon>
        <taxon>Spirurina</taxon>
        <taxon>Oxyuridomorpha</taxon>
        <taxon>Oxyuroidea</taxon>
        <taxon>Oxyuridae</taxon>
        <taxon>Enterobius</taxon>
    </lineage>
</organism>
<evidence type="ECO:0000313" key="5">
    <source>
        <dbReference type="WBParaSite" id="EVEC_0000277401-mRNA-1"/>
    </source>
</evidence>
<feature type="coiled-coil region" evidence="2">
    <location>
        <begin position="141"/>
        <end position="168"/>
    </location>
</feature>
<dbReference type="STRING" id="51028.A0A0N4UYV1"/>
<dbReference type="PANTHER" id="PTHR12348:SF26">
    <property type="entry name" value="PROTEIN TSCT-1"/>
    <property type="match status" value="1"/>
</dbReference>